<evidence type="ECO:0000256" key="1">
    <source>
        <dbReference type="ARBA" id="ARBA00010833"/>
    </source>
</evidence>
<organism evidence="5 6">
    <name type="scientific">Rhodococcus xishaensis</name>
    <dbReference type="NCBI Taxonomy" id="2487364"/>
    <lineage>
        <taxon>Bacteria</taxon>
        <taxon>Bacillati</taxon>
        <taxon>Actinomycetota</taxon>
        <taxon>Actinomycetes</taxon>
        <taxon>Mycobacteriales</taxon>
        <taxon>Nocardiaceae</taxon>
        <taxon>Rhodococcus</taxon>
    </lineage>
</organism>
<evidence type="ECO:0000313" key="5">
    <source>
        <dbReference type="EMBL" id="RVW02018.1"/>
    </source>
</evidence>
<proteinExistence type="inferred from homology"/>
<dbReference type="SUPFAM" id="SSF48208">
    <property type="entry name" value="Six-hairpin glycosidases"/>
    <property type="match status" value="1"/>
</dbReference>
<dbReference type="InterPro" id="IPR004888">
    <property type="entry name" value="Glycoside_hydrolase_63"/>
</dbReference>
<dbReference type="Pfam" id="PF22422">
    <property type="entry name" value="MGH1-like_GH"/>
    <property type="match status" value="1"/>
</dbReference>
<accession>A0A438ATF6</accession>
<sequence>MIDPGFTPTQLAARAAYLLRGNDLGTMTTAAPRLYPHMWSWDAAFVAVGLAPLSVERAVTELDTLLSAQWDNGMIPHIVFANGGDGYFPGPSRWRSRELAAHAPVDVDTSGITQPPVHAIAVQRILDHARRHGRSTRAVAEEFLDRRWADLMRWHRWLAHARDRDGNGRITIYHGWESGMDNSPRWDAVYANVIPGPVPPYRREDVSVVTDTAQRPTDGEYDRYLWLLEEMASVNYDDEALADKMSFAVEDVFVSAIFALACDVLAVIGEEHSRPHADVRELHCWADRFRAGVVMTTDERNGTARDFDVRGGRWIETETIAMFAPLLCGGLDRNTERALLRTFEGPKFCTHPDLRYAVPPSTSPVSADFRPREYWRGPVWPVMTWLFSWAFARRGWAERSSMLRAEGLRQAADGTFAEYYEPFTGDPLGSMQQSWTAAAVLDWLG</sequence>
<protein>
    <submittedName>
        <fullName evidence="5">Glycogen debranching protein</fullName>
    </submittedName>
</protein>
<dbReference type="InterPro" id="IPR054491">
    <property type="entry name" value="MGH1-like_GH"/>
</dbReference>
<dbReference type="PANTHER" id="PTHR10412:SF11">
    <property type="entry name" value="MANNOSYL-OLIGOSACCHARIDE GLUCOSIDASE"/>
    <property type="match status" value="1"/>
</dbReference>
<dbReference type="EMBL" id="RKLO01000004">
    <property type="protein sequence ID" value="RVW02018.1"/>
    <property type="molecule type" value="Genomic_DNA"/>
</dbReference>
<comment type="caution">
    <text evidence="5">The sequence shown here is derived from an EMBL/GenBank/DDBJ whole genome shotgun (WGS) entry which is preliminary data.</text>
</comment>
<dbReference type="Gene3D" id="1.50.10.10">
    <property type="match status" value="1"/>
</dbReference>
<evidence type="ECO:0000256" key="3">
    <source>
        <dbReference type="ARBA" id="ARBA00023295"/>
    </source>
</evidence>
<dbReference type="RefSeq" id="WP_127954487.1">
    <property type="nucleotide sequence ID" value="NZ_RKLO01000004.1"/>
</dbReference>
<dbReference type="AlphaFoldDB" id="A0A438ATF6"/>
<dbReference type="GO" id="GO:0004573">
    <property type="term" value="F:Glc3Man9GlcNAc2 oligosaccharide glucosidase activity"/>
    <property type="evidence" value="ECO:0007669"/>
    <property type="project" value="InterPro"/>
</dbReference>
<gene>
    <name evidence="5" type="ORF">EGT50_11340</name>
</gene>
<dbReference type="OrthoDB" id="9781878at2"/>
<dbReference type="Proteomes" id="UP000283479">
    <property type="component" value="Unassembled WGS sequence"/>
</dbReference>
<feature type="domain" description="Mannosylglycerate hydrolase MGH1-like glycoside hydrolase" evidence="4">
    <location>
        <begin position="35"/>
        <end position="436"/>
    </location>
</feature>
<dbReference type="GO" id="GO:0006487">
    <property type="term" value="P:protein N-linked glycosylation"/>
    <property type="evidence" value="ECO:0007669"/>
    <property type="project" value="TreeGrafter"/>
</dbReference>
<name>A0A438ATF6_9NOCA</name>
<comment type="similarity">
    <text evidence="1">Belongs to the glycosyl hydrolase 63 family.</text>
</comment>
<evidence type="ECO:0000313" key="6">
    <source>
        <dbReference type="Proteomes" id="UP000283479"/>
    </source>
</evidence>
<keyword evidence="2" id="KW-0378">Hydrolase</keyword>
<dbReference type="GO" id="GO:0009311">
    <property type="term" value="P:oligosaccharide metabolic process"/>
    <property type="evidence" value="ECO:0007669"/>
    <property type="project" value="InterPro"/>
</dbReference>
<keyword evidence="3" id="KW-0326">Glycosidase</keyword>
<evidence type="ECO:0000256" key="2">
    <source>
        <dbReference type="ARBA" id="ARBA00022801"/>
    </source>
</evidence>
<keyword evidence="6" id="KW-1185">Reference proteome</keyword>
<evidence type="ECO:0000259" key="4">
    <source>
        <dbReference type="Pfam" id="PF22422"/>
    </source>
</evidence>
<dbReference type="InterPro" id="IPR012341">
    <property type="entry name" value="6hp_glycosidase-like_sf"/>
</dbReference>
<dbReference type="PANTHER" id="PTHR10412">
    <property type="entry name" value="MANNOSYL-OLIGOSACCHARIDE GLUCOSIDASE"/>
    <property type="match status" value="1"/>
</dbReference>
<reference evidence="5 6" key="1">
    <citation type="submission" date="2018-11" db="EMBL/GenBank/DDBJ databases">
        <title>Rhodococcus spongicola sp. nov. and Rhodococcus xishaensis sp. nov. from marine sponges.</title>
        <authorList>
            <person name="Li L."/>
            <person name="Lin H.W."/>
        </authorList>
    </citation>
    <scope>NUCLEOTIDE SEQUENCE [LARGE SCALE GENOMIC DNA]</scope>
    <source>
        <strain evidence="5 6">LHW51113</strain>
    </source>
</reference>
<dbReference type="InterPro" id="IPR008928">
    <property type="entry name" value="6-hairpin_glycosidase_sf"/>
</dbReference>